<organism evidence="3 4">
    <name type="scientific">Rotaria sordida</name>
    <dbReference type="NCBI Taxonomy" id="392033"/>
    <lineage>
        <taxon>Eukaryota</taxon>
        <taxon>Metazoa</taxon>
        <taxon>Spiralia</taxon>
        <taxon>Gnathifera</taxon>
        <taxon>Rotifera</taxon>
        <taxon>Eurotatoria</taxon>
        <taxon>Bdelloidea</taxon>
        <taxon>Philodinida</taxon>
        <taxon>Philodinidae</taxon>
        <taxon>Rotaria</taxon>
    </lineage>
</organism>
<dbReference type="Pfam" id="PF13516">
    <property type="entry name" value="LRR_6"/>
    <property type="match status" value="2"/>
</dbReference>
<dbReference type="Proteomes" id="UP000663854">
    <property type="component" value="Unassembled WGS sequence"/>
</dbReference>
<dbReference type="InterPro" id="IPR001611">
    <property type="entry name" value="Leu-rich_rpt"/>
</dbReference>
<feature type="non-terminal residue" evidence="3">
    <location>
        <position position="474"/>
    </location>
</feature>
<evidence type="ECO:0000313" key="2">
    <source>
        <dbReference type="EMBL" id="CAF1257035.1"/>
    </source>
</evidence>
<dbReference type="PANTHER" id="PTHR24114:SF2">
    <property type="entry name" value="F-BOX DOMAIN-CONTAINING PROTEIN-RELATED"/>
    <property type="match status" value="1"/>
</dbReference>
<dbReference type="PANTHER" id="PTHR24114">
    <property type="entry name" value="LEUCINE RICH REPEAT FAMILY PROTEIN"/>
    <property type="match status" value="1"/>
</dbReference>
<evidence type="ECO:0000256" key="1">
    <source>
        <dbReference type="SAM" id="SignalP"/>
    </source>
</evidence>
<gene>
    <name evidence="3" type="ORF">JXQ802_LOCUS42699</name>
    <name evidence="2" type="ORF">PYM288_LOCUS27677</name>
</gene>
<dbReference type="InterPro" id="IPR052394">
    <property type="entry name" value="LRR-containing"/>
</dbReference>
<sequence>MAFLLFIIFATIVIQCYGSFQINSNETFENSSVVLPTVPDDDIYKCISYTGAHIDTSHWINQNFSDYKDCQTSGLYNLNRRDRHFKVDIIIQHSWIVDVSVIIYDGTIRPICGINSVNFIIRPTDSCERNGINATITETERFETLSLYYEIGNLTIIMTHNKRGEPLHFNINIWQLQSAINDSNGLCAGPTCSSKARHNLYRNYQRSSYPTGVIVLMCNIYIGNYLKSMAPQPWERSFHYNRTIENVQKACRADIQIQDWPHAAAGSLEVLFVEDQVNSTSITTVTDIQINFQTNLEDNLIKLADTMDLSRAEVDILLSNLTTTTTTTPTTTTTMSTTMRTSIESQPTTLSTSTSRITSTMTSVTFTSTGTLPPTSIIITTTTESPKTQTMTNLYLSGENIGNLEAEHLAEALQNNKTLEILNLSYNKIDDRGIQHIANAIQNSKTLTKLELRGNQIGDIGAECLANVLINNNT</sequence>
<feature type="signal peptide" evidence="1">
    <location>
        <begin position="1"/>
        <end position="18"/>
    </location>
</feature>
<dbReference type="AlphaFoldDB" id="A0A815W7Q2"/>
<dbReference type="Proteomes" id="UP000663870">
    <property type="component" value="Unassembled WGS sequence"/>
</dbReference>
<reference evidence="3" key="1">
    <citation type="submission" date="2021-02" db="EMBL/GenBank/DDBJ databases">
        <authorList>
            <person name="Nowell W R."/>
        </authorList>
    </citation>
    <scope>NUCLEOTIDE SEQUENCE</scope>
</reference>
<keyword evidence="4" id="KW-1185">Reference proteome</keyword>
<proteinExistence type="predicted"/>
<keyword evidence="1" id="KW-0732">Signal</keyword>
<evidence type="ECO:0000313" key="3">
    <source>
        <dbReference type="EMBL" id="CAF1537407.1"/>
    </source>
</evidence>
<feature type="chain" id="PRO_5036229114" evidence="1">
    <location>
        <begin position="19"/>
        <end position="474"/>
    </location>
</feature>
<dbReference type="InterPro" id="IPR032675">
    <property type="entry name" value="LRR_dom_sf"/>
</dbReference>
<dbReference type="EMBL" id="CAJNOH010001867">
    <property type="protein sequence ID" value="CAF1257035.1"/>
    <property type="molecule type" value="Genomic_DNA"/>
</dbReference>
<name>A0A815W7Q2_9BILA</name>
<dbReference type="SUPFAM" id="SSF52047">
    <property type="entry name" value="RNI-like"/>
    <property type="match status" value="1"/>
</dbReference>
<accession>A0A815W7Q2</accession>
<dbReference type="SMART" id="SM00368">
    <property type="entry name" value="LRR_RI"/>
    <property type="match status" value="3"/>
</dbReference>
<dbReference type="Gene3D" id="3.80.10.10">
    <property type="entry name" value="Ribonuclease Inhibitor"/>
    <property type="match status" value="1"/>
</dbReference>
<comment type="caution">
    <text evidence="3">The sequence shown here is derived from an EMBL/GenBank/DDBJ whole genome shotgun (WGS) entry which is preliminary data.</text>
</comment>
<evidence type="ECO:0000313" key="4">
    <source>
        <dbReference type="Proteomes" id="UP000663870"/>
    </source>
</evidence>
<protein>
    <submittedName>
        <fullName evidence="3">Uncharacterized protein</fullName>
    </submittedName>
</protein>
<dbReference type="EMBL" id="CAJNOL010002925">
    <property type="protein sequence ID" value="CAF1537407.1"/>
    <property type="molecule type" value="Genomic_DNA"/>
</dbReference>